<dbReference type="RefSeq" id="WP_072934949.1">
    <property type="nucleotide sequence ID" value="NZ_FQUG01000003.1"/>
</dbReference>
<organism evidence="1 2">
    <name type="scientific">Schwartzia succinivorans DSM 10502</name>
    <dbReference type="NCBI Taxonomy" id="1123243"/>
    <lineage>
        <taxon>Bacteria</taxon>
        <taxon>Bacillati</taxon>
        <taxon>Bacillota</taxon>
        <taxon>Negativicutes</taxon>
        <taxon>Selenomonadales</taxon>
        <taxon>Selenomonadaceae</taxon>
        <taxon>Schwartzia</taxon>
    </lineage>
</organism>
<dbReference type="AlphaFoldDB" id="A0A1M4V2R2"/>
<reference evidence="1 2" key="1">
    <citation type="submission" date="2016-11" db="EMBL/GenBank/DDBJ databases">
        <authorList>
            <person name="Jaros S."/>
            <person name="Januszkiewicz K."/>
            <person name="Wedrychowicz H."/>
        </authorList>
    </citation>
    <scope>NUCLEOTIDE SEQUENCE [LARGE SCALE GENOMIC DNA]</scope>
    <source>
        <strain evidence="1 2">DSM 10502</strain>
    </source>
</reference>
<protein>
    <submittedName>
        <fullName evidence="1">Uncharacterized protein</fullName>
    </submittedName>
</protein>
<accession>A0A1M4V2R2</accession>
<dbReference type="EMBL" id="FQUG01000003">
    <property type="protein sequence ID" value="SHE63266.1"/>
    <property type="molecule type" value="Genomic_DNA"/>
</dbReference>
<gene>
    <name evidence="1" type="ORF">SAMN02745190_00861</name>
</gene>
<sequence length="70" mass="8291">MNAKHLMTRKQAEYCLEMMRRINENIKVRTARMNDDSYEYIGAHDETSGTSIKSQITILRHELMKLSKMQ</sequence>
<evidence type="ECO:0000313" key="2">
    <source>
        <dbReference type="Proteomes" id="UP000184404"/>
    </source>
</evidence>
<name>A0A1M4V2R2_9FIRM</name>
<proteinExistence type="predicted"/>
<dbReference type="STRING" id="1123243.SAMN02745190_00861"/>
<evidence type="ECO:0000313" key="1">
    <source>
        <dbReference type="EMBL" id="SHE63266.1"/>
    </source>
</evidence>
<keyword evidence="2" id="KW-1185">Reference proteome</keyword>
<dbReference type="Proteomes" id="UP000184404">
    <property type="component" value="Unassembled WGS sequence"/>
</dbReference>